<protein>
    <submittedName>
        <fullName evidence="1">Uncharacterized protein</fullName>
    </submittedName>
</protein>
<proteinExistence type="predicted"/>
<evidence type="ECO:0000313" key="1">
    <source>
        <dbReference type="EMBL" id="ESQ38387.1"/>
    </source>
</evidence>
<evidence type="ECO:0000313" key="2">
    <source>
        <dbReference type="Proteomes" id="UP000030689"/>
    </source>
</evidence>
<dbReference type="EMBL" id="KI517537">
    <property type="protein sequence ID" value="ESQ38387.1"/>
    <property type="molecule type" value="Genomic_DNA"/>
</dbReference>
<dbReference type="Proteomes" id="UP000030689">
    <property type="component" value="Unassembled WGS sequence"/>
</dbReference>
<accession>V4L7S0</accession>
<sequence>MMILQTGPVKAVGLNRQVMERRIGSIIFEPTKVLYRLLLYYLGFFGVTNYDL</sequence>
<keyword evidence="2" id="KW-1185">Reference proteome</keyword>
<dbReference type="Gramene" id="ESQ38387">
    <property type="protein sequence ID" value="ESQ38387"/>
    <property type="gene ID" value="EUTSA_v10029180mg"/>
</dbReference>
<reference evidence="1 2" key="1">
    <citation type="journal article" date="2013" name="Front. Plant Sci.">
        <title>The Reference Genome of the Halophytic Plant Eutrema salsugineum.</title>
        <authorList>
            <person name="Yang R."/>
            <person name="Jarvis D.E."/>
            <person name="Chen H."/>
            <person name="Beilstein M.A."/>
            <person name="Grimwood J."/>
            <person name="Jenkins J."/>
            <person name="Shu S."/>
            <person name="Prochnik S."/>
            <person name="Xin M."/>
            <person name="Ma C."/>
            <person name="Schmutz J."/>
            <person name="Wing R.A."/>
            <person name="Mitchell-Olds T."/>
            <person name="Schumaker K.S."/>
            <person name="Wang X."/>
        </authorList>
    </citation>
    <scope>NUCLEOTIDE SEQUENCE [LARGE SCALE GENOMIC DNA]</scope>
</reference>
<dbReference type="AlphaFoldDB" id="V4L7S0"/>
<gene>
    <name evidence="1" type="ORF">EUTSA_v10029180mg</name>
</gene>
<name>V4L7S0_EUTSA</name>
<dbReference type="KEGG" id="eus:EUTSA_v10029180mg"/>
<organism evidence="1 2">
    <name type="scientific">Eutrema salsugineum</name>
    <name type="common">Saltwater cress</name>
    <name type="synonym">Sisymbrium salsugineum</name>
    <dbReference type="NCBI Taxonomy" id="72664"/>
    <lineage>
        <taxon>Eukaryota</taxon>
        <taxon>Viridiplantae</taxon>
        <taxon>Streptophyta</taxon>
        <taxon>Embryophyta</taxon>
        <taxon>Tracheophyta</taxon>
        <taxon>Spermatophyta</taxon>
        <taxon>Magnoliopsida</taxon>
        <taxon>eudicotyledons</taxon>
        <taxon>Gunneridae</taxon>
        <taxon>Pentapetalae</taxon>
        <taxon>rosids</taxon>
        <taxon>malvids</taxon>
        <taxon>Brassicales</taxon>
        <taxon>Brassicaceae</taxon>
        <taxon>Eutremeae</taxon>
        <taxon>Eutrema</taxon>
    </lineage>
</organism>